<reference evidence="1" key="2">
    <citation type="submission" date="2023-01" db="EMBL/GenBank/DDBJ databases">
        <title>Draft genome sequence of Paraferrimonas sedimenticola strain NBRC 101628.</title>
        <authorList>
            <person name="Sun Q."/>
            <person name="Mori K."/>
        </authorList>
    </citation>
    <scope>NUCLEOTIDE SEQUENCE</scope>
    <source>
        <strain evidence="1">NBRC 101628</strain>
    </source>
</reference>
<gene>
    <name evidence="1" type="ORF">GCM10007895_06350</name>
</gene>
<dbReference type="Proteomes" id="UP001161422">
    <property type="component" value="Unassembled WGS sequence"/>
</dbReference>
<comment type="caution">
    <text evidence="1">The sequence shown here is derived from an EMBL/GenBank/DDBJ whole genome shotgun (WGS) entry which is preliminary data.</text>
</comment>
<evidence type="ECO:0000313" key="2">
    <source>
        <dbReference type="Proteomes" id="UP001161422"/>
    </source>
</evidence>
<dbReference type="RefSeq" id="WP_141237404.1">
    <property type="nucleotide sequence ID" value="NZ_BSNC01000002.1"/>
</dbReference>
<reference evidence="1" key="1">
    <citation type="journal article" date="2014" name="Int. J. Syst. Evol. Microbiol.">
        <title>Complete genome sequence of Corynebacterium casei LMG S-19264T (=DSM 44701T), isolated from a smear-ripened cheese.</title>
        <authorList>
            <consortium name="US DOE Joint Genome Institute (JGI-PGF)"/>
            <person name="Walter F."/>
            <person name="Albersmeier A."/>
            <person name="Kalinowski J."/>
            <person name="Ruckert C."/>
        </authorList>
    </citation>
    <scope>NUCLEOTIDE SEQUENCE</scope>
    <source>
        <strain evidence="1">NBRC 101628</strain>
    </source>
</reference>
<sequence>MATAFLCAVQLHDFCAAHTNPNQAKRESHHAYPGRDYRTGNHYLDNEMKTDTLSKCFVETAALIQELRQAIREKRSNQNLMVLAAQLDWKKDWLGHEVGKVVDHHREARKQLACHLAEKK</sequence>
<organism evidence="1 2">
    <name type="scientific">Paraferrimonas sedimenticola</name>
    <dbReference type="NCBI Taxonomy" id="375674"/>
    <lineage>
        <taxon>Bacteria</taxon>
        <taxon>Pseudomonadati</taxon>
        <taxon>Pseudomonadota</taxon>
        <taxon>Gammaproteobacteria</taxon>
        <taxon>Alteromonadales</taxon>
        <taxon>Ferrimonadaceae</taxon>
        <taxon>Paraferrimonas</taxon>
    </lineage>
</organism>
<dbReference type="AlphaFoldDB" id="A0AA37RUD3"/>
<keyword evidence="2" id="KW-1185">Reference proteome</keyword>
<dbReference type="EMBL" id="BSNC01000002">
    <property type="protein sequence ID" value="GLP95329.1"/>
    <property type="molecule type" value="Genomic_DNA"/>
</dbReference>
<accession>A0AA37RUD3</accession>
<proteinExistence type="predicted"/>
<name>A0AA37RUD3_9GAMM</name>
<evidence type="ECO:0000313" key="1">
    <source>
        <dbReference type="EMBL" id="GLP95329.1"/>
    </source>
</evidence>
<protein>
    <submittedName>
        <fullName evidence="1">Uncharacterized protein</fullName>
    </submittedName>
</protein>